<gene>
    <name evidence="3" type="ORF">CKO13_00155</name>
</gene>
<organism evidence="3 4">
    <name type="scientific">Halorhodospira neutriphila</name>
    <dbReference type="NCBI Taxonomy" id="168379"/>
    <lineage>
        <taxon>Bacteria</taxon>
        <taxon>Pseudomonadati</taxon>
        <taxon>Pseudomonadota</taxon>
        <taxon>Gammaproteobacteria</taxon>
        <taxon>Chromatiales</taxon>
        <taxon>Ectothiorhodospiraceae</taxon>
        <taxon>Halorhodospira</taxon>
    </lineage>
</organism>
<dbReference type="InterPro" id="IPR006076">
    <property type="entry name" value="FAD-dep_OxRdtase"/>
</dbReference>
<feature type="domain" description="FAD dependent oxidoreductase" evidence="2">
    <location>
        <begin position="141"/>
        <end position="475"/>
    </location>
</feature>
<evidence type="ECO:0000256" key="1">
    <source>
        <dbReference type="ARBA" id="ARBA00023002"/>
    </source>
</evidence>
<dbReference type="Gene3D" id="3.30.9.10">
    <property type="entry name" value="D-Amino Acid Oxidase, subunit A, domain 2"/>
    <property type="match status" value="1"/>
</dbReference>
<dbReference type="SUPFAM" id="SSF51905">
    <property type="entry name" value="FAD/NAD(P)-binding domain"/>
    <property type="match status" value="1"/>
</dbReference>
<reference evidence="3 4" key="1">
    <citation type="journal article" date="2020" name="Microorganisms">
        <title>Osmotic Adaptation and Compatible Solute Biosynthesis of Phototrophic Bacteria as Revealed from Genome Analyses.</title>
        <authorList>
            <person name="Imhoff J.F."/>
            <person name="Rahn T."/>
            <person name="Kunzel S."/>
            <person name="Keller A."/>
            <person name="Neulinger S.C."/>
        </authorList>
    </citation>
    <scope>NUCLEOTIDE SEQUENCE [LARGE SCALE GENOMIC DNA]</scope>
    <source>
        <strain evidence="3 4">DSM 15116</strain>
    </source>
</reference>
<dbReference type="Pfam" id="PF01266">
    <property type="entry name" value="DAO"/>
    <property type="match status" value="1"/>
</dbReference>
<dbReference type="EMBL" id="NRSH01000001">
    <property type="protein sequence ID" value="MBK1725464.1"/>
    <property type="molecule type" value="Genomic_DNA"/>
</dbReference>
<name>A0ABS1E2J8_9GAMM</name>
<accession>A0ABS1E2J8</accession>
<dbReference type="SUPFAM" id="SSF55347">
    <property type="entry name" value="Glyceraldehyde-3-phosphate dehydrogenase-like, C-terminal domain"/>
    <property type="match status" value="1"/>
</dbReference>
<dbReference type="InterPro" id="IPR036188">
    <property type="entry name" value="FAD/NAD-bd_sf"/>
</dbReference>
<comment type="caution">
    <text evidence="3">The sequence shown here is derived from an EMBL/GenBank/DDBJ whole genome shotgun (WGS) entry which is preliminary data.</text>
</comment>
<keyword evidence="4" id="KW-1185">Reference proteome</keyword>
<protein>
    <recommendedName>
        <fullName evidence="2">FAD dependent oxidoreductase domain-containing protein</fullName>
    </recommendedName>
</protein>
<dbReference type="Gene3D" id="3.30.360.10">
    <property type="entry name" value="Dihydrodipicolinate Reductase, domain 2"/>
    <property type="match status" value="1"/>
</dbReference>
<evidence type="ECO:0000313" key="4">
    <source>
        <dbReference type="Proteomes" id="UP000738126"/>
    </source>
</evidence>
<proteinExistence type="predicted"/>
<keyword evidence="1" id="KW-0560">Oxidoreductase</keyword>
<dbReference type="Gene3D" id="3.50.50.60">
    <property type="entry name" value="FAD/NAD(P)-binding domain"/>
    <property type="match status" value="1"/>
</dbReference>
<evidence type="ECO:0000313" key="3">
    <source>
        <dbReference type="EMBL" id="MBK1725464.1"/>
    </source>
</evidence>
<dbReference type="Proteomes" id="UP000738126">
    <property type="component" value="Unassembled WGS sequence"/>
</dbReference>
<sequence>MIHLLDICDYFYGSTPIHTWKEPFRNSAHLFVAYQNGATGEFTLGWHTENTKKRWLEIFYDSASLHLDFINNEVALKKNSDKFEKFCLKKEQTSIRDQILNFINAIDQRESLRTTFNNAKTVLKATGIDKKINKTKKHKPRVAVIGGGVFGATSAIELAKFCDVDLIEKNKSLMNESSYLNQWRHHSGFHYPLSFETAQEIKETKKEFESIFQEAIKYSYTSYYLVSSYAREIPAERYLSACNLYNLNYRITPPPRHLKDGSTSVCLETDEGIYDIPKMQEIIEKNIQKNCNIRKLLSTEVTSGKIKKDSTKTIYLQNSHSCWKNDYDFVINCTYANLGLIIDYLSLPQIDLRIEEVELLEIEADIDDICLTIIDGPFISLTSMGHENKFLLSHRDHSVRRRLKTHDLTSPVSGYVTKTDSYSNILSAAKEYIPALAEAKYIQSWISYKAIQNQTNNFWNRPTLIHNHGFGVWSLLGGKILTSVTNAKEVAEHIKRSKLNV</sequence>
<evidence type="ECO:0000259" key="2">
    <source>
        <dbReference type="Pfam" id="PF01266"/>
    </source>
</evidence>